<keyword evidence="2" id="KW-1185">Reference proteome</keyword>
<evidence type="ECO:0000313" key="1">
    <source>
        <dbReference type="EMBL" id="KAF2648872.1"/>
    </source>
</evidence>
<dbReference type="AlphaFoldDB" id="A0A6A6SMZ8"/>
<proteinExistence type="predicted"/>
<accession>A0A6A6SMZ8</accession>
<protein>
    <submittedName>
        <fullName evidence="1">Uncharacterized protein</fullName>
    </submittedName>
</protein>
<evidence type="ECO:0000313" key="2">
    <source>
        <dbReference type="Proteomes" id="UP000799324"/>
    </source>
</evidence>
<organism evidence="1 2">
    <name type="scientific">Lophiostoma macrostomum CBS 122681</name>
    <dbReference type="NCBI Taxonomy" id="1314788"/>
    <lineage>
        <taxon>Eukaryota</taxon>
        <taxon>Fungi</taxon>
        <taxon>Dikarya</taxon>
        <taxon>Ascomycota</taxon>
        <taxon>Pezizomycotina</taxon>
        <taxon>Dothideomycetes</taxon>
        <taxon>Pleosporomycetidae</taxon>
        <taxon>Pleosporales</taxon>
        <taxon>Lophiostomataceae</taxon>
        <taxon>Lophiostoma</taxon>
    </lineage>
</organism>
<name>A0A6A6SMZ8_9PLEO</name>
<gene>
    <name evidence="1" type="ORF">K491DRAFT_227808</name>
</gene>
<reference evidence="1" key="1">
    <citation type="journal article" date="2020" name="Stud. Mycol.">
        <title>101 Dothideomycetes genomes: a test case for predicting lifestyles and emergence of pathogens.</title>
        <authorList>
            <person name="Haridas S."/>
            <person name="Albert R."/>
            <person name="Binder M."/>
            <person name="Bloem J."/>
            <person name="Labutti K."/>
            <person name="Salamov A."/>
            <person name="Andreopoulos B."/>
            <person name="Baker S."/>
            <person name="Barry K."/>
            <person name="Bills G."/>
            <person name="Bluhm B."/>
            <person name="Cannon C."/>
            <person name="Castanera R."/>
            <person name="Culley D."/>
            <person name="Daum C."/>
            <person name="Ezra D."/>
            <person name="Gonzalez J."/>
            <person name="Henrissat B."/>
            <person name="Kuo A."/>
            <person name="Liang C."/>
            <person name="Lipzen A."/>
            <person name="Lutzoni F."/>
            <person name="Magnuson J."/>
            <person name="Mondo S."/>
            <person name="Nolan M."/>
            <person name="Ohm R."/>
            <person name="Pangilinan J."/>
            <person name="Park H.-J."/>
            <person name="Ramirez L."/>
            <person name="Alfaro M."/>
            <person name="Sun H."/>
            <person name="Tritt A."/>
            <person name="Yoshinaga Y."/>
            <person name="Zwiers L.-H."/>
            <person name="Turgeon B."/>
            <person name="Goodwin S."/>
            <person name="Spatafora J."/>
            <person name="Crous P."/>
            <person name="Grigoriev I."/>
        </authorList>
    </citation>
    <scope>NUCLEOTIDE SEQUENCE</scope>
    <source>
        <strain evidence="1">CBS 122681</strain>
    </source>
</reference>
<dbReference type="Proteomes" id="UP000799324">
    <property type="component" value="Unassembled WGS sequence"/>
</dbReference>
<sequence>MHDVDTRDHVRLIRAVMLGGQHTARCLCCSLLKAEAMDPAARFMGGGICGVRGWSESCSESTCGMGMGIHRQHGDEKRDRELDPEVVRYHTILYGMTT</sequence>
<dbReference type="EMBL" id="MU004517">
    <property type="protein sequence ID" value="KAF2648872.1"/>
    <property type="molecule type" value="Genomic_DNA"/>
</dbReference>